<comment type="caution">
    <text evidence="2">The sequence shown here is derived from an EMBL/GenBank/DDBJ whole genome shotgun (WGS) entry which is preliminary data.</text>
</comment>
<sequence>MYKIILLLIACSFSFAGIAQVTEEDRVQQLLRDQEQAKHAELMRLMDQGIELMDEEQYEEANLKFKEVLNTAKVVPTELCFFFGKNSFYMGKYRQSIDWLNKYIELKGTKGQYYEECVDYLDKSNEAFLTVRQEERKEVHNILTTNYDIDCGPSGKVVCPVCKGKAVIITKGAFGDSYKACPYSDDHGYLTCEEYNKLLRGELEPKN</sequence>
<dbReference type="AlphaFoldDB" id="A0A937KGR2"/>
<evidence type="ECO:0000256" key="1">
    <source>
        <dbReference type="SAM" id="SignalP"/>
    </source>
</evidence>
<organism evidence="2 3">
    <name type="scientific">Fulvivirga marina</name>
    <dbReference type="NCBI Taxonomy" id="2494733"/>
    <lineage>
        <taxon>Bacteria</taxon>
        <taxon>Pseudomonadati</taxon>
        <taxon>Bacteroidota</taxon>
        <taxon>Cytophagia</taxon>
        <taxon>Cytophagales</taxon>
        <taxon>Fulvivirgaceae</taxon>
        <taxon>Fulvivirga</taxon>
    </lineage>
</organism>
<dbReference type="Proteomes" id="UP000614216">
    <property type="component" value="Unassembled WGS sequence"/>
</dbReference>
<feature type="signal peptide" evidence="1">
    <location>
        <begin position="1"/>
        <end position="19"/>
    </location>
</feature>
<reference evidence="2" key="1">
    <citation type="submission" date="2021-01" db="EMBL/GenBank/DDBJ databases">
        <title>Fulvivirga kasyanovii gen. nov., sp nov., a novel member of the phylum Bacteroidetes isolated from seawater in a mussel farm.</title>
        <authorList>
            <person name="Zhao L.-H."/>
            <person name="Wang Z.-J."/>
        </authorList>
    </citation>
    <scope>NUCLEOTIDE SEQUENCE</scope>
    <source>
        <strain evidence="2">29W222</strain>
    </source>
</reference>
<dbReference type="EMBL" id="JAEUGD010000066">
    <property type="protein sequence ID" value="MBL6449448.1"/>
    <property type="molecule type" value="Genomic_DNA"/>
</dbReference>
<evidence type="ECO:0000313" key="3">
    <source>
        <dbReference type="Proteomes" id="UP000614216"/>
    </source>
</evidence>
<evidence type="ECO:0008006" key="4">
    <source>
        <dbReference type="Google" id="ProtNLM"/>
    </source>
</evidence>
<proteinExistence type="predicted"/>
<dbReference type="InterPro" id="IPR011990">
    <property type="entry name" value="TPR-like_helical_dom_sf"/>
</dbReference>
<gene>
    <name evidence="2" type="ORF">JMN32_24260</name>
</gene>
<feature type="chain" id="PRO_5037597099" description="Tetratricopeptide repeat protein" evidence="1">
    <location>
        <begin position="20"/>
        <end position="207"/>
    </location>
</feature>
<dbReference type="RefSeq" id="WP_202858969.1">
    <property type="nucleotide sequence ID" value="NZ_JAEUGD010000066.1"/>
</dbReference>
<keyword evidence="3" id="KW-1185">Reference proteome</keyword>
<accession>A0A937KGR2</accession>
<protein>
    <recommendedName>
        <fullName evidence="4">Tetratricopeptide repeat protein</fullName>
    </recommendedName>
</protein>
<keyword evidence="1" id="KW-0732">Signal</keyword>
<evidence type="ECO:0000313" key="2">
    <source>
        <dbReference type="EMBL" id="MBL6449448.1"/>
    </source>
</evidence>
<dbReference type="SUPFAM" id="SSF48452">
    <property type="entry name" value="TPR-like"/>
    <property type="match status" value="1"/>
</dbReference>
<name>A0A937KGR2_9BACT</name>